<dbReference type="Proteomes" id="UP000287171">
    <property type="component" value="Unassembled WGS sequence"/>
</dbReference>
<keyword evidence="2" id="KW-1133">Transmembrane helix</keyword>
<dbReference type="InterPro" id="IPR028994">
    <property type="entry name" value="Integrin_alpha_N"/>
</dbReference>
<evidence type="ECO:0000256" key="1">
    <source>
        <dbReference type="SAM" id="MobiDB-lite"/>
    </source>
</evidence>
<dbReference type="AlphaFoldDB" id="A0A402B5H4"/>
<dbReference type="EMBL" id="BIFT01000001">
    <property type="protein sequence ID" value="GCE26602.1"/>
    <property type="molecule type" value="Genomic_DNA"/>
</dbReference>
<evidence type="ECO:0000313" key="4">
    <source>
        <dbReference type="Proteomes" id="UP000287171"/>
    </source>
</evidence>
<feature type="compositionally biased region" description="Polar residues" evidence="1">
    <location>
        <begin position="18"/>
        <end position="31"/>
    </location>
</feature>
<gene>
    <name evidence="3" type="ORF">KDA_20860</name>
</gene>
<feature type="compositionally biased region" description="Basic and acidic residues" evidence="1">
    <location>
        <begin position="32"/>
        <end position="54"/>
    </location>
</feature>
<feature type="region of interest" description="Disordered" evidence="1">
    <location>
        <begin position="1"/>
        <end position="144"/>
    </location>
</feature>
<reference evidence="4" key="1">
    <citation type="submission" date="2018-12" db="EMBL/GenBank/DDBJ databases">
        <title>Tengunoibacter tsumagoiensis gen. nov., sp. nov., Dictyobacter kobayashii sp. nov., D. alpinus sp. nov., and D. joshuensis sp. nov. and description of Dictyobacteraceae fam. nov. within the order Ktedonobacterales isolated from Tengu-no-mugimeshi.</title>
        <authorList>
            <person name="Wang C.M."/>
            <person name="Zheng Y."/>
            <person name="Sakai Y."/>
            <person name="Toyoda A."/>
            <person name="Minakuchi Y."/>
            <person name="Abe K."/>
            <person name="Yokota A."/>
            <person name="Yabe S."/>
        </authorList>
    </citation>
    <scope>NUCLEOTIDE SEQUENCE [LARGE SCALE GENOMIC DNA]</scope>
    <source>
        <strain evidence="4">Uno16</strain>
    </source>
</reference>
<feature type="transmembrane region" description="Helical" evidence="2">
    <location>
        <begin position="150"/>
        <end position="174"/>
    </location>
</feature>
<dbReference type="OrthoDB" id="149925at2"/>
<accession>A0A402B5H4</accession>
<evidence type="ECO:0000313" key="3">
    <source>
        <dbReference type="EMBL" id="GCE26602.1"/>
    </source>
</evidence>
<proteinExistence type="predicted"/>
<dbReference type="SUPFAM" id="SSF69318">
    <property type="entry name" value="Integrin alpha N-terminal domain"/>
    <property type="match status" value="1"/>
</dbReference>
<evidence type="ECO:0008006" key="5">
    <source>
        <dbReference type="Google" id="ProtNLM"/>
    </source>
</evidence>
<evidence type="ECO:0000256" key="2">
    <source>
        <dbReference type="SAM" id="Phobius"/>
    </source>
</evidence>
<comment type="caution">
    <text evidence="3">The sequence shown here is derived from an EMBL/GenBank/DDBJ whole genome shotgun (WGS) entry which is preliminary data.</text>
</comment>
<organism evidence="3 4">
    <name type="scientific">Dictyobacter alpinus</name>
    <dbReference type="NCBI Taxonomy" id="2014873"/>
    <lineage>
        <taxon>Bacteria</taxon>
        <taxon>Bacillati</taxon>
        <taxon>Chloroflexota</taxon>
        <taxon>Ktedonobacteria</taxon>
        <taxon>Ktedonobacterales</taxon>
        <taxon>Dictyobacteraceae</taxon>
        <taxon>Dictyobacter</taxon>
    </lineage>
</organism>
<keyword evidence="2" id="KW-0472">Membrane</keyword>
<feature type="compositionally biased region" description="Polar residues" evidence="1">
    <location>
        <begin position="61"/>
        <end position="83"/>
    </location>
</feature>
<keyword evidence="2" id="KW-0812">Transmembrane</keyword>
<sequence length="301" mass="33226">MAADGEQSASRRRGRGMTGSQDPHTSVYQRPTSRERPMGRADASPHTDGYRFDEGMIDPPRSSSSVVRFTNTQAPRYSGSQPVNAAVPTRRQGQGMTRDLPPQMRQTGHTGRQPRLPVQPPPSYTTSSTTKTTRPSKPPVTEKPQRRVHWLLPAGVGMVAMLVLWVLGSTVLAWGVTRYNDFKYGYPRTFHTDAVVGHGDSELHKSHFMAINYNHQAVIFEMMGGDTGAGKSISYVVNLISSDNDDLAPVTLDFKDLNGDKKPDMIVHVHLSNQDQVSVFINDGKKFRPATSNDKLTAPIN</sequence>
<protein>
    <recommendedName>
        <fullName evidence="5">VCBS repeat-containing protein</fullName>
    </recommendedName>
</protein>
<feature type="compositionally biased region" description="Low complexity" evidence="1">
    <location>
        <begin position="124"/>
        <end position="135"/>
    </location>
</feature>
<name>A0A402B5H4_9CHLR</name>
<dbReference type="RefSeq" id="WP_126627034.1">
    <property type="nucleotide sequence ID" value="NZ_BIFT01000001.1"/>
</dbReference>
<keyword evidence="4" id="KW-1185">Reference proteome</keyword>